<dbReference type="eggNOG" id="COG4447">
    <property type="taxonomic scope" value="Bacteria"/>
</dbReference>
<dbReference type="PANTHER" id="PTHR47199">
    <property type="entry name" value="PHOTOSYSTEM II STABILITY/ASSEMBLY FACTOR HCF136, CHLOROPLASTIC"/>
    <property type="match status" value="1"/>
</dbReference>
<evidence type="ECO:0000256" key="1">
    <source>
        <dbReference type="ARBA" id="ARBA00022531"/>
    </source>
</evidence>
<dbReference type="STRING" id="1177179.A11A3_04835"/>
<evidence type="ECO:0000259" key="4">
    <source>
        <dbReference type="Pfam" id="PF14870"/>
    </source>
</evidence>
<dbReference type="AlphaFoldDB" id="L0WGJ5"/>
<dbReference type="Proteomes" id="UP000010164">
    <property type="component" value="Unassembled WGS sequence"/>
</dbReference>
<dbReference type="CDD" id="cd15482">
    <property type="entry name" value="Sialidase_non-viral"/>
    <property type="match status" value="1"/>
</dbReference>
<dbReference type="GO" id="GO:0009523">
    <property type="term" value="C:photosystem II"/>
    <property type="evidence" value="ECO:0007669"/>
    <property type="project" value="UniProtKB-KW"/>
</dbReference>
<sequence>MAVMATLAGSVQASEFLDNNAPLVRANTYLGLAYAGERAVAVGDRGKIIYSDDQGSHWKVAATPTQVLLTAVCFADPRHGWAVGHDAVVLGTDDGGETWTLEYSDPLGGEGDQQDDTAYDDSGDMGDIYGDPYGDDSYDEPAPVDTSGAPLLDVYCEGRDRAVAVGGYGYFLETQDGGQNWKKDLKRLDNVDGWHLYSYNGKAGLDERYVTGEKGVIFRSRDRGKTWKKLDSPYQGTLFGATLLSDYQALVYGLQGNVWLTGNRGNSWTHIDTGLSRGINAGTVLKDGTVVLVTNAGGILTSHDGGQSLSLRFLPGRESISAVLPRSQGGVLIAGQGGVRVVEDVK</sequence>
<dbReference type="PANTHER" id="PTHR47199:SF2">
    <property type="entry name" value="PHOTOSYSTEM II STABILITY_ASSEMBLY FACTOR HCF136, CHLOROPLASTIC"/>
    <property type="match status" value="1"/>
</dbReference>
<dbReference type="GO" id="GO:0015979">
    <property type="term" value="P:photosynthesis"/>
    <property type="evidence" value="ECO:0007669"/>
    <property type="project" value="UniProtKB-KW"/>
</dbReference>
<dbReference type="EMBL" id="AMRJ01000004">
    <property type="protein sequence ID" value="EKF75277.1"/>
    <property type="molecule type" value="Genomic_DNA"/>
</dbReference>
<proteinExistence type="predicted"/>
<evidence type="ECO:0000256" key="3">
    <source>
        <dbReference type="SAM" id="MobiDB-lite"/>
    </source>
</evidence>
<comment type="caution">
    <text evidence="5">The sequence shown here is derived from an EMBL/GenBank/DDBJ whole genome shotgun (WGS) entry which is preliminary data.</text>
</comment>
<dbReference type="InterPro" id="IPR028203">
    <property type="entry name" value="PSII_CF48-like_dom"/>
</dbReference>
<evidence type="ECO:0000313" key="6">
    <source>
        <dbReference type="Proteomes" id="UP000010164"/>
    </source>
</evidence>
<dbReference type="Gene3D" id="2.130.10.10">
    <property type="entry name" value="YVTN repeat-like/Quinoprotein amine dehydrogenase"/>
    <property type="match status" value="1"/>
</dbReference>
<evidence type="ECO:0000256" key="2">
    <source>
        <dbReference type="ARBA" id="ARBA00023276"/>
    </source>
</evidence>
<keyword evidence="2" id="KW-0604">Photosystem II</keyword>
<protein>
    <submittedName>
        <fullName evidence="5">BNR repeat-containing protein</fullName>
    </submittedName>
</protein>
<dbReference type="InterPro" id="IPR015943">
    <property type="entry name" value="WD40/YVTN_repeat-like_dom_sf"/>
</dbReference>
<dbReference type="Pfam" id="PF14870">
    <property type="entry name" value="PSII_BNR"/>
    <property type="match status" value="2"/>
</dbReference>
<gene>
    <name evidence="5" type="ORF">A11A3_04835</name>
</gene>
<accession>L0WGJ5</accession>
<keyword evidence="6" id="KW-1185">Reference proteome</keyword>
<dbReference type="PATRIC" id="fig|1177179.3.peg.968"/>
<keyword evidence="1" id="KW-0602">Photosynthesis</keyword>
<evidence type="ECO:0000313" key="5">
    <source>
        <dbReference type="EMBL" id="EKF75277.1"/>
    </source>
</evidence>
<feature type="domain" description="Photosynthesis system II assembly factor Ycf48/Hcf136-like" evidence="4">
    <location>
        <begin position="56"/>
        <end position="102"/>
    </location>
</feature>
<dbReference type="SUPFAM" id="SSF110296">
    <property type="entry name" value="Oligoxyloglucan reducing end-specific cellobiohydrolase"/>
    <property type="match status" value="1"/>
</dbReference>
<feature type="domain" description="Photosynthesis system II assembly factor Ycf48/Hcf136-like" evidence="4">
    <location>
        <begin position="150"/>
        <end position="308"/>
    </location>
</feature>
<reference evidence="5 6" key="1">
    <citation type="journal article" date="2012" name="J. Bacteriol.">
        <title>Genome Sequence of the Alkane-Degrading Bacterium Alcanivorax hongdengensis Type Strain A-11-3.</title>
        <authorList>
            <person name="Lai Q."/>
            <person name="Shao Z."/>
        </authorList>
    </citation>
    <scope>NUCLEOTIDE SEQUENCE [LARGE SCALE GENOMIC DNA]</scope>
    <source>
        <strain evidence="5 6">A-11-3</strain>
    </source>
</reference>
<feature type="region of interest" description="Disordered" evidence="3">
    <location>
        <begin position="100"/>
        <end position="144"/>
    </location>
</feature>
<feature type="compositionally biased region" description="Acidic residues" evidence="3">
    <location>
        <begin position="112"/>
        <end position="124"/>
    </location>
</feature>
<name>L0WGJ5_9GAMM</name>
<organism evidence="5 6">
    <name type="scientific">Alcanivorax hongdengensis A-11-3</name>
    <dbReference type="NCBI Taxonomy" id="1177179"/>
    <lineage>
        <taxon>Bacteria</taxon>
        <taxon>Pseudomonadati</taxon>
        <taxon>Pseudomonadota</taxon>
        <taxon>Gammaproteobacteria</taxon>
        <taxon>Oceanospirillales</taxon>
        <taxon>Alcanivoracaceae</taxon>
        <taxon>Alcanivorax</taxon>
    </lineage>
</organism>